<proteinExistence type="predicted"/>
<comment type="subcellular location">
    <subcellularLocation>
        <location evidence="1">Cell membrane</location>
        <topology evidence="1">Multi-pass membrane protein</topology>
    </subcellularLocation>
</comment>
<feature type="transmembrane region" description="Helical" evidence="6">
    <location>
        <begin position="750"/>
        <end position="775"/>
    </location>
</feature>
<evidence type="ECO:0000256" key="2">
    <source>
        <dbReference type="ARBA" id="ARBA00022475"/>
    </source>
</evidence>
<keyword evidence="3 6" id="KW-0812">Transmembrane</keyword>
<evidence type="ECO:0000256" key="6">
    <source>
        <dbReference type="SAM" id="Phobius"/>
    </source>
</evidence>
<feature type="domain" description="ABC3 transporter permease C-terminal" evidence="7">
    <location>
        <begin position="754"/>
        <end position="862"/>
    </location>
</feature>
<accession>A0A327Z2W8</accession>
<evidence type="ECO:0000256" key="3">
    <source>
        <dbReference type="ARBA" id="ARBA00022692"/>
    </source>
</evidence>
<dbReference type="OrthoDB" id="3276748at2"/>
<feature type="transmembrane region" description="Helical" evidence="6">
    <location>
        <begin position="796"/>
        <end position="824"/>
    </location>
</feature>
<organism evidence="8 9">
    <name type="scientific">Actinoplanes lutulentus</name>
    <dbReference type="NCBI Taxonomy" id="1287878"/>
    <lineage>
        <taxon>Bacteria</taxon>
        <taxon>Bacillati</taxon>
        <taxon>Actinomycetota</taxon>
        <taxon>Actinomycetes</taxon>
        <taxon>Micromonosporales</taxon>
        <taxon>Micromonosporaceae</taxon>
        <taxon>Actinoplanes</taxon>
    </lineage>
</organism>
<dbReference type="InterPro" id="IPR003838">
    <property type="entry name" value="ABC3_permease_C"/>
</dbReference>
<keyword evidence="4 6" id="KW-1133">Transmembrane helix</keyword>
<reference evidence="8 9" key="1">
    <citation type="submission" date="2018-06" db="EMBL/GenBank/DDBJ databases">
        <title>Genomic Encyclopedia of Type Strains, Phase III (KMG-III): the genomes of soil and plant-associated and newly described type strains.</title>
        <authorList>
            <person name="Whitman W."/>
        </authorList>
    </citation>
    <scope>NUCLEOTIDE SEQUENCE [LARGE SCALE GENOMIC DNA]</scope>
    <source>
        <strain evidence="8 9">CGMCC 4.7090</strain>
    </source>
</reference>
<evidence type="ECO:0000259" key="7">
    <source>
        <dbReference type="Pfam" id="PF02687"/>
    </source>
</evidence>
<dbReference type="RefSeq" id="WP_111652995.1">
    <property type="nucleotide sequence ID" value="NZ_JACHWI010000003.1"/>
</dbReference>
<dbReference type="GO" id="GO:0005886">
    <property type="term" value="C:plasma membrane"/>
    <property type="evidence" value="ECO:0007669"/>
    <property type="project" value="UniProtKB-SubCell"/>
</dbReference>
<feature type="transmembrane region" description="Helical" evidence="6">
    <location>
        <begin position="377"/>
        <end position="399"/>
    </location>
</feature>
<evidence type="ECO:0000256" key="1">
    <source>
        <dbReference type="ARBA" id="ARBA00004651"/>
    </source>
</evidence>
<feature type="transmembrane region" description="Helical" evidence="6">
    <location>
        <begin position="420"/>
        <end position="438"/>
    </location>
</feature>
<sequence>MIMQRVRAFAGQLGLLAALVGLAAFLSAGPGRLANGTTDEGLRADIGALMSSSRDLTFTLARDFGSVAAEDRASQLDPIREQLPAPLPGLLTQSWFVTEIGPVDATVGGEYLRACPSLVGIRRQTGSDQATRIVEGRAPRSAGSNAEAMIGTDEAKALGLKVGDAVTLHARVDDATVRIVGRYEPVDATAPFWADQKLARVACPSILEDTRYRATLLTDPIGAQVTAEKAGEFKQRWRYRLDDQLLTADQVTGLTTAVAEARRRPPVQTALQSGVDTTLADFDKQLRAVQAVLAVVQAGILATVAGLILLAARLAADRRRTEYALIRARGGSVAAIAGRAAAEAALVVLPAAAIGWLAGALVPSLLISGRPDPEEPLLVLGFTLLALLSPAALAAAAAHRPDFTGHRQDLAGSKPSPRRITGELFLIALAAGGAYLVRRRGIDAGAGVDPYLIAVPVLLSVAASLIALRLVPFPLRAAGRLTARARGAIAFLGLAGAGRGAPMRSWPLSVLVVAIATGIFAGTVATTVGHGRDRAADLAVPADAVVTGFSFAVDTPARIAEIDGVTRATPLLLASAAEVRSDSSPLISQIQAMVVDAATSGLDLPAELVNAGPSEVVPAVASPKVAERIGAGGKIDIQGRRYVFRVAAVRDTVPGLGTGVREFLVLPSQAMLIPDFQPLVPNRILVDGDGWDPAAVRRVADDGQRAQTLKSTGKAVEDFELNMPATVMTRAAYRESLDERGVDGVLSFTFAAGLVASAALALLAVALTVLAGAPARGRTLSRLRTLGLSTGQGRGLLVFELVPLLGVAVLAGALTGAALPALIAPALGLDDFTAGVPAEISADPYLAAGVLVVTVLAVIAALVVEDIANRRLRLGTVLRLGEEQS</sequence>
<dbReference type="Proteomes" id="UP000249341">
    <property type="component" value="Unassembled WGS sequence"/>
</dbReference>
<feature type="domain" description="ABC3 transporter permease C-terminal" evidence="7">
    <location>
        <begin position="299"/>
        <end position="373"/>
    </location>
</feature>
<feature type="transmembrane region" description="Helical" evidence="6">
    <location>
        <begin position="508"/>
        <end position="528"/>
    </location>
</feature>
<keyword evidence="2" id="KW-1003">Cell membrane</keyword>
<gene>
    <name evidence="8" type="ORF">B0I29_11893</name>
</gene>
<evidence type="ECO:0000256" key="5">
    <source>
        <dbReference type="ARBA" id="ARBA00023136"/>
    </source>
</evidence>
<dbReference type="GO" id="GO:0022857">
    <property type="term" value="F:transmembrane transporter activity"/>
    <property type="evidence" value="ECO:0007669"/>
    <property type="project" value="TreeGrafter"/>
</dbReference>
<feature type="transmembrane region" description="Helical" evidence="6">
    <location>
        <begin position="844"/>
        <end position="864"/>
    </location>
</feature>
<dbReference type="PANTHER" id="PTHR30572:SF9">
    <property type="entry name" value="ABC TRANSPORTER PERMEASE PROTEIN"/>
    <property type="match status" value="1"/>
</dbReference>
<evidence type="ECO:0000313" key="8">
    <source>
        <dbReference type="EMBL" id="RAK29301.1"/>
    </source>
</evidence>
<keyword evidence="5 6" id="KW-0472">Membrane</keyword>
<dbReference type="EMBL" id="QLMJ01000018">
    <property type="protein sequence ID" value="RAK29301.1"/>
    <property type="molecule type" value="Genomic_DNA"/>
</dbReference>
<feature type="transmembrane region" description="Helical" evidence="6">
    <location>
        <begin position="450"/>
        <end position="471"/>
    </location>
</feature>
<name>A0A327Z2W8_9ACTN</name>
<evidence type="ECO:0000256" key="4">
    <source>
        <dbReference type="ARBA" id="ARBA00022989"/>
    </source>
</evidence>
<feature type="transmembrane region" description="Helical" evidence="6">
    <location>
        <begin position="291"/>
        <end position="312"/>
    </location>
</feature>
<protein>
    <submittedName>
        <fullName evidence="8">Putative ABC transport system permease protein</fullName>
    </submittedName>
</protein>
<dbReference type="Pfam" id="PF02687">
    <property type="entry name" value="FtsX"/>
    <property type="match status" value="2"/>
</dbReference>
<comment type="caution">
    <text evidence="8">The sequence shown here is derived from an EMBL/GenBank/DDBJ whole genome shotgun (WGS) entry which is preliminary data.</text>
</comment>
<dbReference type="InterPro" id="IPR050250">
    <property type="entry name" value="Macrolide_Exporter_MacB"/>
</dbReference>
<keyword evidence="9" id="KW-1185">Reference proteome</keyword>
<feature type="transmembrane region" description="Helical" evidence="6">
    <location>
        <begin position="333"/>
        <end position="357"/>
    </location>
</feature>
<dbReference type="PANTHER" id="PTHR30572">
    <property type="entry name" value="MEMBRANE COMPONENT OF TRANSPORTER-RELATED"/>
    <property type="match status" value="1"/>
</dbReference>
<dbReference type="AlphaFoldDB" id="A0A327Z2W8"/>
<evidence type="ECO:0000313" key="9">
    <source>
        <dbReference type="Proteomes" id="UP000249341"/>
    </source>
</evidence>